<dbReference type="SUPFAM" id="SSF53474">
    <property type="entry name" value="alpha/beta-Hydrolases"/>
    <property type="match status" value="1"/>
</dbReference>
<dbReference type="Gene3D" id="3.40.50.1820">
    <property type="entry name" value="alpha/beta hydrolase"/>
    <property type="match status" value="1"/>
</dbReference>
<protein>
    <submittedName>
        <fullName evidence="4">S9 family peptidase</fullName>
    </submittedName>
</protein>
<evidence type="ECO:0000259" key="2">
    <source>
        <dbReference type="Pfam" id="PF00326"/>
    </source>
</evidence>
<dbReference type="InterPro" id="IPR029058">
    <property type="entry name" value="AB_hydrolase_fold"/>
</dbReference>
<dbReference type="AlphaFoldDB" id="A0A9D9J437"/>
<reference evidence="4" key="1">
    <citation type="submission" date="2020-10" db="EMBL/GenBank/DDBJ databases">
        <authorList>
            <person name="Gilroy R."/>
        </authorList>
    </citation>
    <scope>NUCLEOTIDE SEQUENCE</scope>
    <source>
        <strain evidence="4">B2-16538</strain>
    </source>
</reference>
<dbReference type="PANTHER" id="PTHR11731">
    <property type="entry name" value="PROTEASE FAMILY S9B,C DIPEPTIDYL-PEPTIDASE IV-RELATED"/>
    <property type="match status" value="1"/>
</dbReference>
<dbReference type="Pfam" id="PF00326">
    <property type="entry name" value="Peptidase_S9"/>
    <property type="match status" value="1"/>
</dbReference>
<dbReference type="InterPro" id="IPR002469">
    <property type="entry name" value="Peptidase_S9B_N"/>
</dbReference>
<dbReference type="Proteomes" id="UP000823750">
    <property type="component" value="Unassembled WGS sequence"/>
</dbReference>
<evidence type="ECO:0000313" key="5">
    <source>
        <dbReference type="Proteomes" id="UP000823750"/>
    </source>
</evidence>
<evidence type="ECO:0000256" key="1">
    <source>
        <dbReference type="SAM" id="SignalP"/>
    </source>
</evidence>
<dbReference type="InterPro" id="IPR001375">
    <property type="entry name" value="Peptidase_S9_cat"/>
</dbReference>
<dbReference type="Pfam" id="PF00930">
    <property type="entry name" value="DPPIV_N"/>
    <property type="match status" value="1"/>
</dbReference>
<dbReference type="SUPFAM" id="SSF82171">
    <property type="entry name" value="DPP6 N-terminal domain-like"/>
    <property type="match status" value="1"/>
</dbReference>
<reference evidence="4" key="2">
    <citation type="journal article" date="2021" name="PeerJ">
        <title>Extensive microbial diversity within the chicken gut microbiome revealed by metagenomics and culture.</title>
        <authorList>
            <person name="Gilroy R."/>
            <person name="Ravi A."/>
            <person name="Getino M."/>
            <person name="Pursley I."/>
            <person name="Horton D.L."/>
            <person name="Alikhan N.F."/>
            <person name="Baker D."/>
            <person name="Gharbi K."/>
            <person name="Hall N."/>
            <person name="Watson M."/>
            <person name="Adriaenssens E.M."/>
            <person name="Foster-Nyarko E."/>
            <person name="Jarju S."/>
            <person name="Secka A."/>
            <person name="Antonio M."/>
            <person name="Oren A."/>
            <person name="Chaudhuri R.R."/>
            <person name="La Ragione R."/>
            <person name="Hildebrand F."/>
            <person name="Pallen M.J."/>
        </authorList>
    </citation>
    <scope>NUCLEOTIDE SEQUENCE</scope>
    <source>
        <strain evidence="4">B2-16538</strain>
    </source>
</reference>
<feature type="chain" id="PRO_5039351163" evidence="1">
    <location>
        <begin position="23"/>
        <end position="817"/>
    </location>
</feature>
<dbReference type="Gene3D" id="2.140.10.30">
    <property type="entry name" value="Dipeptidylpeptidase IV, N-terminal domain"/>
    <property type="match status" value="1"/>
</dbReference>
<sequence>MKRIIYAAAVTVAVLSAQTVLAQHPRRADIRPEPNYSLAERFSQKKISRMVFSTQIRPNWFKDSDKFWYEWKTSDGTQYYIVDARSGKKQSVFDMDKLAMQITEIVRDPFDAQHLPLTAFELKDDRTFSFRVKSTVPETDSARIERFGEKKTYSFEYDIASGRLTDITGNEEEDKYPAWANVSPDGQKGIFAKNANLYWMDAENMAKAAKDEKDSTIVEHRITSDGTAEFGWGGDSYMGWTEQDTTARVFPYYLVWSPDSRHFAAMKYDMSPVKEFWVINSLSKPRPTLETYKYQMPGEPGPKEYLYVFSAGDMSSSPVKINAFKDQATDFETKPYMNRDDYEDFISRKWLGDNDGFYILRQSRDLKRLDICRVDIGTDSTRTVISERMNTYVEYRPLRLVNGGQQMIHWSERNGWANLYLYNSDGTLANPIVEGAFHVEDVLAVNEKEEYLIFSACGYHKDENPYQMHTFRVGLDGSGLRQIDMEDMDVKASASDNGKYLVCNYSRVDAAPASALYSSTGKKIADLETADLSRLFAAGYRMPERFTVKAADGITDLYGVMYKPFDFDSTKVYPIIEYVYPGPQIEANNISWSANMTRTDRLAQMGFIVITVGNRGGHPNRSKWYHNYGYGNLRDYGLEDQKTAVQRLAAMYSWIDGDKVGIHGHSGGGFMSTAAILKYPDFYTAAVSCAGNHDNSIYNRWWSEQHHGILEKVTEAGDTTFVYKIDTNPEIASNLKGHLLLVHGDIDNNVHPANTIRVVNALIRANKRFDMLILPGQRHGFGDMNEYFFWRMADWFSKYLLGRSESDRVDIVQMNND</sequence>
<dbReference type="EMBL" id="JADILX010000101">
    <property type="protein sequence ID" value="MBO8486151.1"/>
    <property type="molecule type" value="Genomic_DNA"/>
</dbReference>
<keyword evidence="1" id="KW-0732">Signal</keyword>
<feature type="domain" description="Dipeptidylpeptidase IV N-terminal" evidence="3">
    <location>
        <begin position="155"/>
        <end position="510"/>
    </location>
</feature>
<proteinExistence type="predicted"/>
<evidence type="ECO:0000313" key="4">
    <source>
        <dbReference type="EMBL" id="MBO8486151.1"/>
    </source>
</evidence>
<dbReference type="GO" id="GO:0006508">
    <property type="term" value="P:proteolysis"/>
    <property type="evidence" value="ECO:0007669"/>
    <property type="project" value="InterPro"/>
</dbReference>
<feature type="signal peptide" evidence="1">
    <location>
        <begin position="1"/>
        <end position="22"/>
    </location>
</feature>
<dbReference type="GO" id="GO:0008239">
    <property type="term" value="F:dipeptidyl-peptidase activity"/>
    <property type="evidence" value="ECO:0007669"/>
    <property type="project" value="TreeGrafter"/>
</dbReference>
<name>A0A9D9J437_9BACT</name>
<dbReference type="PANTHER" id="PTHR11731:SF193">
    <property type="entry name" value="DIPEPTIDYL PEPTIDASE 9"/>
    <property type="match status" value="1"/>
</dbReference>
<gene>
    <name evidence="4" type="ORF">IAB78_06980</name>
</gene>
<dbReference type="InterPro" id="IPR050278">
    <property type="entry name" value="Serine_Prot_S9B/DPPIV"/>
</dbReference>
<evidence type="ECO:0000259" key="3">
    <source>
        <dbReference type="Pfam" id="PF00930"/>
    </source>
</evidence>
<accession>A0A9D9J437</accession>
<dbReference type="GO" id="GO:0008236">
    <property type="term" value="F:serine-type peptidase activity"/>
    <property type="evidence" value="ECO:0007669"/>
    <property type="project" value="InterPro"/>
</dbReference>
<feature type="domain" description="Peptidase S9 prolyl oligopeptidase catalytic" evidence="2">
    <location>
        <begin position="597"/>
        <end position="800"/>
    </location>
</feature>
<organism evidence="4 5">
    <name type="scientific">Candidatus Cryptobacteroides excrementavium</name>
    <dbReference type="NCBI Taxonomy" id="2840759"/>
    <lineage>
        <taxon>Bacteria</taxon>
        <taxon>Pseudomonadati</taxon>
        <taxon>Bacteroidota</taxon>
        <taxon>Bacteroidia</taxon>
        <taxon>Bacteroidales</taxon>
        <taxon>Candidatus Cryptobacteroides</taxon>
    </lineage>
</organism>
<comment type="caution">
    <text evidence="4">The sequence shown here is derived from an EMBL/GenBank/DDBJ whole genome shotgun (WGS) entry which is preliminary data.</text>
</comment>